<evidence type="ECO:0000256" key="2">
    <source>
        <dbReference type="ARBA" id="ARBA00023043"/>
    </source>
</evidence>
<organism evidence="5 6">
    <name type="scientific">Symbiodinium microadriaticum</name>
    <name type="common">Dinoflagellate</name>
    <name type="synonym">Zooxanthella microadriatica</name>
    <dbReference type="NCBI Taxonomy" id="2951"/>
    <lineage>
        <taxon>Eukaryota</taxon>
        <taxon>Sar</taxon>
        <taxon>Alveolata</taxon>
        <taxon>Dinophyceae</taxon>
        <taxon>Suessiales</taxon>
        <taxon>Symbiodiniaceae</taxon>
        <taxon>Symbiodinium</taxon>
    </lineage>
</organism>
<gene>
    <name evidence="5" type="primary">ANK2</name>
    <name evidence="5" type="ORF">AK812_SmicGene3128</name>
</gene>
<evidence type="ECO:0000313" key="6">
    <source>
        <dbReference type="Proteomes" id="UP000186817"/>
    </source>
</evidence>
<evidence type="ECO:0000313" key="5">
    <source>
        <dbReference type="EMBL" id="OLQ12930.1"/>
    </source>
</evidence>
<dbReference type="AlphaFoldDB" id="A0A1Q9EZT0"/>
<dbReference type="PANTHER" id="PTHR24198:SF165">
    <property type="entry name" value="ANKYRIN REPEAT-CONTAINING PROTEIN-RELATED"/>
    <property type="match status" value="1"/>
</dbReference>
<dbReference type="Gene3D" id="1.25.40.20">
    <property type="entry name" value="Ankyrin repeat-containing domain"/>
    <property type="match status" value="3"/>
</dbReference>
<evidence type="ECO:0000256" key="3">
    <source>
        <dbReference type="PROSITE-ProRule" id="PRU00023"/>
    </source>
</evidence>
<accession>A0A1Q9EZT0</accession>
<dbReference type="SUPFAM" id="SSF48403">
    <property type="entry name" value="Ankyrin repeat"/>
    <property type="match status" value="1"/>
</dbReference>
<evidence type="ECO:0000256" key="4">
    <source>
        <dbReference type="SAM" id="MobiDB-lite"/>
    </source>
</evidence>
<dbReference type="SMART" id="SM00248">
    <property type="entry name" value="ANK"/>
    <property type="match status" value="4"/>
</dbReference>
<keyword evidence="2 3" id="KW-0040">ANK repeat</keyword>
<proteinExistence type="predicted"/>
<dbReference type="OrthoDB" id="194358at2759"/>
<dbReference type="PROSITE" id="PS50088">
    <property type="entry name" value="ANK_REPEAT"/>
    <property type="match status" value="4"/>
</dbReference>
<feature type="repeat" description="ANK" evidence="3">
    <location>
        <begin position="299"/>
        <end position="331"/>
    </location>
</feature>
<dbReference type="Pfam" id="PF00023">
    <property type="entry name" value="Ank"/>
    <property type="match status" value="2"/>
</dbReference>
<name>A0A1Q9EZT0_SYMMI</name>
<protein>
    <submittedName>
        <fullName evidence="5">Ankyrin-2</fullName>
    </submittedName>
</protein>
<reference evidence="5 6" key="1">
    <citation type="submission" date="2016-02" db="EMBL/GenBank/DDBJ databases">
        <title>Genome analysis of coral dinoflagellate symbionts highlights evolutionary adaptations to a symbiotic lifestyle.</title>
        <authorList>
            <person name="Aranda M."/>
            <person name="Li Y."/>
            <person name="Liew Y.J."/>
            <person name="Baumgarten S."/>
            <person name="Simakov O."/>
            <person name="Wilson M."/>
            <person name="Piel J."/>
            <person name="Ashoor H."/>
            <person name="Bougouffa S."/>
            <person name="Bajic V.B."/>
            <person name="Ryu T."/>
            <person name="Ravasi T."/>
            <person name="Bayer T."/>
            <person name="Micklem G."/>
            <person name="Kim H."/>
            <person name="Bhak J."/>
            <person name="Lajeunesse T.C."/>
            <person name="Voolstra C.R."/>
        </authorList>
    </citation>
    <scope>NUCLEOTIDE SEQUENCE [LARGE SCALE GENOMIC DNA]</scope>
    <source>
        <strain evidence="5 6">CCMP2467</strain>
    </source>
</reference>
<feature type="region of interest" description="Disordered" evidence="4">
    <location>
        <begin position="393"/>
        <end position="413"/>
    </location>
</feature>
<feature type="region of interest" description="Disordered" evidence="4">
    <location>
        <begin position="27"/>
        <end position="99"/>
    </location>
</feature>
<dbReference type="PROSITE" id="PS50297">
    <property type="entry name" value="ANK_REP_REGION"/>
    <property type="match status" value="4"/>
</dbReference>
<feature type="repeat" description="ANK" evidence="3">
    <location>
        <begin position="524"/>
        <end position="546"/>
    </location>
</feature>
<comment type="caution">
    <text evidence="5">The sequence shown here is derived from an EMBL/GenBank/DDBJ whole genome shotgun (WGS) entry which is preliminary data.</text>
</comment>
<evidence type="ECO:0000256" key="1">
    <source>
        <dbReference type="ARBA" id="ARBA00022737"/>
    </source>
</evidence>
<dbReference type="EMBL" id="LSRX01000036">
    <property type="protein sequence ID" value="OLQ12930.1"/>
    <property type="molecule type" value="Genomic_DNA"/>
</dbReference>
<dbReference type="InterPro" id="IPR036770">
    <property type="entry name" value="Ankyrin_rpt-contain_sf"/>
</dbReference>
<keyword evidence="6" id="KW-1185">Reference proteome</keyword>
<feature type="repeat" description="ANK" evidence="3">
    <location>
        <begin position="439"/>
        <end position="461"/>
    </location>
</feature>
<feature type="compositionally biased region" description="Pro residues" evidence="4">
    <location>
        <begin position="38"/>
        <end position="90"/>
    </location>
</feature>
<dbReference type="InterPro" id="IPR002110">
    <property type="entry name" value="Ankyrin_rpt"/>
</dbReference>
<feature type="repeat" description="ANK" evidence="3">
    <location>
        <begin position="332"/>
        <end position="354"/>
    </location>
</feature>
<dbReference type="Pfam" id="PF12796">
    <property type="entry name" value="Ank_2"/>
    <property type="match status" value="1"/>
</dbReference>
<feature type="region of interest" description="Disordered" evidence="4">
    <location>
        <begin position="165"/>
        <end position="209"/>
    </location>
</feature>
<sequence length="564" mass="58691">MGNQQSAGNGPQIDAEAINRLVAQLQGAIGPPQGGGTPVPPPAHVPAGHVPPPGGLHVPPPGGLPPPVFPPAAPVPAPTAGPVMPAPTEMPPGNFTEDASASSGAVQYLRVCRFCGAQAYWRSGICLNERCRLSYTIDEGKDGNDFNRARLWGGRKDRWANWNKPVHVKDDDDDDDDDDDEPADPKNVKPPGGAPGGGDNDGDGDGGAKTWAWVSCPRLWWPRQAGADLDAAAKDGTTPAQMAAQNGHLEEDQQAADLACLQRKGRVVPVAQQQGVVASPRSNTGIGQAKADPAAADEKGWTPASLAAENGHAGVLRLLQEAGADLAAVAKDGTTPAHAAAFAGHLEALRLLLEVQHRSELELKSFDSLFEPEAHPGPRYEEDGHEPKALLKSTSSRAKADPAAADEDGWTPAFDSAQAGADLAAAAKAGADLAAAAKDGRTPAHQAAQNRHLEALRLLLEVVFAILFHGDPPGYEEDGHEPKALLKSTSSRAKADPAAADEDGWTPAFDSAQAGADLAAAAKDGRTPAHLAAQNGHLEALRLLLEATTALPQDECWGDHCFLM</sequence>
<dbReference type="PANTHER" id="PTHR24198">
    <property type="entry name" value="ANKYRIN REPEAT AND PROTEIN KINASE DOMAIN-CONTAINING PROTEIN"/>
    <property type="match status" value="1"/>
</dbReference>
<keyword evidence="1" id="KW-0677">Repeat</keyword>
<dbReference type="Proteomes" id="UP000186817">
    <property type="component" value="Unassembled WGS sequence"/>
</dbReference>
<feature type="compositionally biased region" description="Acidic residues" evidence="4">
    <location>
        <begin position="171"/>
        <end position="182"/>
    </location>
</feature>